<protein>
    <submittedName>
        <fullName evidence="2">Uncharacterized protein</fullName>
    </submittedName>
</protein>
<reference evidence="2" key="1">
    <citation type="journal article" date="2020" name="Nature">
        <title>Giant virus diversity and host interactions through global metagenomics.</title>
        <authorList>
            <person name="Schulz F."/>
            <person name="Roux S."/>
            <person name="Paez-Espino D."/>
            <person name="Jungbluth S."/>
            <person name="Walsh D.A."/>
            <person name="Denef V.J."/>
            <person name="McMahon K.D."/>
            <person name="Konstantinidis K.T."/>
            <person name="Eloe-Fadrosh E.A."/>
            <person name="Kyrpides N.C."/>
            <person name="Woyke T."/>
        </authorList>
    </citation>
    <scope>NUCLEOTIDE SEQUENCE</scope>
    <source>
        <strain evidence="2">GVMAG-M-3300023179-103</strain>
    </source>
</reference>
<keyword evidence="1" id="KW-1133">Transmembrane helix</keyword>
<organism evidence="2">
    <name type="scientific">viral metagenome</name>
    <dbReference type="NCBI Taxonomy" id="1070528"/>
    <lineage>
        <taxon>unclassified sequences</taxon>
        <taxon>metagenomes</taxon>
        <taxon>organismal metagenomes</taxon>
    </lineage>
</organism>
<accession>A0A6C0DXG9</accession>
<keyword evidence="1" id="KW-0812">Transmembrane</keyword>
<dbReference type="EMBL" id="MN739696">
    <property type="protein sequence ID" value="QHT21656.1"/>
    <property type="molecule type" value="Genomic_DNA"/>
</dbReference>
<proteinExistence type="predicted"/>
<feature type="transmembrane region" description="Helical" evidence="1">
    <location>
        <begin position="124"/>
        <end position="142"/>
    </location>
</feature>
<keyword evidence="1" id="KW-0472">Membrane</keyword>
<dbReference type="AlphaFoldDB" id="A0A6C0DXG9"/>
<evidence type="ECO:0000256" key="1">
    <source>
        <dbReference type="SAM" id="Phobius"/>
    </source>
</evidence>
<sequence>MNESCENDSLYEIALKKNNKRRKTKKFDNPKTDDKGFFTVQGDYYENNNASISIDSPSENMDYNIEFSSPDEQSCSVSTQIINADTDNDKINIINDNKKHNIIYNPIKKKVKKNKIYELELKDIIIIILATIIVVIFLGFLLF</sequence>
<name>A0A6C0DXG9_9ZZZZ</name>
<evidence type="ECO:0000313" key="2">
    <source>
        <dbReference type="EMBL" id="QHT21656.1"/>
    </source>
</evidence>